<dbReference type="STRING" id="162209.IJ22_51180"/>
<keyword evidence="2" id="KW-1185">Reference proteome</keyword>
<evidence type="ECO:0000313" key="1">
    <source>
        <dbReference type="EMBL" id="ALS25377.1"/>
    </source>
</evidence>
<dbReference type="RefSeq" id="WP_062410741.1">
    <property type="nucleotide sequence ID" value="NZ_CP013652.1"/>
</dbReference>
<dbReference type="Proteomes" id="UP000061660">
    <property type="component" value="Chromosome"/>
</dbReference>
<dbReference type="EMBL" id="CP013652">
    <property type="protein sequence ID" value="ALS25377.1"/>
    <property type="molecule type" value="Genomic_DNA"/>
</dbReference>
<sequence>MANLIMDSNYFSFWVEHVPITHKGNVIRVLRKFETFLELQGYEGKLNFDEFHGSRKEPGKFLPIREIVIDKFIGYLRDDCGASTYVLYNAIVSLKSFFWVPLWS</sequence>
<accession>A0A0U2UTV8</accession>
<evidence type="ECO:0000313" key="2">
    <source>
        <dbReference type="Proteomes" id="UP000061660"/>
    </source>
</evidence>
<dbReference type="KEGG" id="pnp:IJ22_51180"/>
<proteinExistence type="predicted"/>
<dbReference type="PATRIC" id="fig|162209.4.peg.5410"/>
<reference evidence="1 2" key="2">
    <citation type="journal article" date="2016" name="Genome Announc.">
        <title>Complete Genome Sequences of Two Interactive Moderate Thermophiles, Paenibacillus napthalenovorans 32O-Y and Paenibacillus sp. 32O-W.</title>
        <authorList>
            <person name="Butler R.R.III."/>
            <person name="Wang J."/>
            <person name="Stark B.C."/>
            <person name="Pombert J.F."/>
        </authorList>
    </citation>
    <scope>NUCLEOTIDE SEQUENCE [LARGE SCALE GENOMIC DNA]</scope>
    <source>
        <strain evidence="1 2">32O-Y</strain>
    </source>
</reference>
<name>A0A0U2UTV8_9BACL</name>
<protein>
    <submittedName>
        <fullName evidence="1">Uncharacterized protein</fullName>
    </submittedName>
</protein>
<dbReference type="AlphaFoldDB" id="A0A0U2UTV8"/>
<organism evidence="1 2">
    <name type="scientific">Paenibacillus naphthalenovorans</name>
    <dbReference type="NCBI Taxonomy" id="162209"/>
    <lineage>
        <taxon>Bacteria</taxon>
        <taxon>Bacillati</taxon>
        <taxon>Bacillota</taxon>
        <taxon>Bacilli</taxon>
        <taxon>Bacillales</taxon>
        <taxon>Paenibacillaceae</taxon>
        <taxon>Paenibacillus</taxon>
    </lineage>
</organism>
<gene>
    <name evidence="1" type="ORF">IJ22_51180</name>
</gene>
<reference evidence="2" key="1">
    <citation type="submission" date="2015-12" db="EMBL/GenBank/DDBJ databases">
        <title>Complete genome sequences of two moderately thermophilic Paenibacillus species.</title>
        <authorList>
            <person name="Butler R.III."/>
            <person name="Wang J."/>
            <person name="Stark B.C."/>
            <person name="Pombert J.-F."/>
        </authorList>
    </citation>
    <scope>NUCLEOTIDE SEQUENCE [LARGE SCALE GENOMIC DNA]</scope>
    <source>
        <strain evidence="2">32O-Y</strain>
    </source>
</reference>